<keyword evidence="3" id="KW-0328">Glycosyltransferase</keyword>
<gene>
    <name evidence="7" type="ORF">SBA1_980058</name>
</gene>
<sequence length="411" mass="46011">MAPILFWLILVLCLLISVVKYLMGIIMRLSFPGTKAKKDYTYEPTVSVLMPCFNEGKTVYETIESISKSNYPNDKFEVIAQDDCSVDDSYEWMLKAQRDFTNIRVRTGRNEVNSGKARSVCNALQLSTAEIIISIDSDCIFHPQAIRELTACFAEPRMGSVGGRVGVRNPNDSVITAIQTVVYYSAFELYKIPENWTRSVCCISGCLFAIRRELLLEIEPAIRARNWFGIPVNQGEDRFLTHQTLLRGYGTYINNDALCWTTVPTTLSVLFKQQLRWRRSIVRDFFFTLKTLPQHVWKLHPNTVLTLVLTPVGALVGFLVVVTALTSDPLAWAGPIPLITALAIGAVLTWVIKKYSAKEAVTHPLAFGAYVAWSLVSSLFLTPLALCTMDSADWGTRTKEQQEVSLGNATS</sequence>
<comment type="subcellular location">
    <subcellularLocation>
        <location evidence="1">Cell membrane</location>
    </subcellularLocation>
</comment>
<protein>
    <submittedName>
        <fullName evidence="7">Group 2 glycosyl transferase</fullName>
    </submittedName>
</protein>
<accession>A0A2U3LDU4</accession>
<dbReference type="PANTHER" id="PTHR22913:SF12">
    <property type="entry name" value="MANNURONAN SYNTHASE"/>
    <property type="match status" value="1"/>
</dbReference>
<evidence type="ECO:0000256" key="6">
    <source>
        <dbReference type="SAM" id="Phobius"/>
    </source>
</evidence>
<keyword evidence="6" id="KW-1133">Transmembrane helix</keyword>
<dbReference type="Proteomes" id="UP000238701">
    <property type="component" value="Unassembled WGS sequence"/>
</dbReference>
<dbReference type="GO" id="GO:0050501">
    <property type="term" value="F:hyaluronan synthase activity"/>
    <property type="evidence" value="ECO:0007669"/>
    <property type="project" value="TreeGrafter"/>
</dbReference>
<evidence type="ECO:0000313" key="7">
    <source>
        <dbReference type="EMBL" id="SPF50058.1"/>
    </source>
</evidence>
<feature type="transmembrane region" description="Helical" evidence="6">
    <location>
        <begin position="331"/>
        <end position="352"/>
    </location>
</feature>
<keyword evidence="4 7" id="KW-0808">Transferase</keyword>
<dbReference type="GO" id="GO:0005886">
    <property type="term" value="C:plasma membrane"/>
    <property type="evidence" value="ECO:0007669"/>
    <property type="project" value="UniProtKB-SubCell"/>
</dbReference>
<keyword evidence="5 6" id="KW-0472">Membrane</keyword>
<dbReference type="PANTHER" id="PTHR22913">
    <property type="entry name" value="HYALURONAN SYNTHASE"/>
    <property type="match status" value="1"/>
</dbReference>
<feature type="transmembrane region" description="Helical" evidence="6">
    <location>
        <begin position="304"/>
        <end position="325"/>
    </location>
</feature>
<dbReference type="OrthoDB" id="9766971at2"/>
<dbReference type="GO" id="GO:0030213">
    <property type="term" value="P:hyaluronan biosynthetic process"/>
    <property type="evidence" value="ECO:0007669"/>
    <property type="project" value="TreeGrafter"/>
</dbReference>
<evidence type="ECO:0000256" key="1">
    <source>
        <dbReference type="ARBA" id="ARBA00004236"/>
    </source>
</evidence>
<name>A0A2U3LDU4_9BACT</name>
<evidence type="ECO:0000256" key="5">
    <source>
        <dbReference type="ARBA" id="ARBA00023136"/>
    </source>
</evidence>
<dbReference type="SUPFAM" id="SSF53448">
    <property type="entry name" value="Nucleotide-diphospho-sugar transferases"/>
    <property type="match status" value="1"/>
</dbReference>
<dbReference type="Pfam" id="PF13641">
    <property type="entry name" value="Glyco_tranf_2_3"/>
    <property type="match status" value="1"/>
</dbReference>
<keyword evidence="2" id="KW-1003">Cell membrane</keyword>
<organism evidence="7 8">
    <name type="scientific">Candidatus Sulfotelmatobacter kueseliae</name>
    <dbReference type="NCBI Taxonomy" id="2042962"/>
    <lineage>
        <taxon>Bacteria</taxon>
        <taxon>Pseudomonadati</taxon>
        <taxon>Acidobacteriota</taxon>
        <taxon>Terriglobia</taxon>
        <taxon>Terriglobales</taxon>
        <taxon>Candidatus Korobacteraceae</taxon>
        <taxon>Candidatus Sulfotelmatobacter</taxon>
    </lineage>
</organism>
<evidence type="ECO:0000256" key="4">
    <source>
        <dbReference type="ARBA" id="ARBA00022679"/>
    </source>
</evidence>
<dbReference type="InterPro" id="IPR029044">
    <property type="entry name" value="Nucleotide-diphossugar_trans"/>
</dbReference>
<reference evidence="8" key="1">
    <citation type="submission" date="2018-02" db="EMBL/GenBank/DDBJ databases">
        <authorList>
            <person name="Hausmann B."/>
        </authorList>
    </citation>
    <scope>NUCLEOTIDE SEQUENCE [LARGE SCALE GENOMIC DNA]</scope>
    <source>
        <strain evidence="8">Peat soil MAG SbA1</strain>
    </source>
</reference>
<dbReference type="Gene3D" id="3.90.550.10">
    <property type="entry name" value="Spore Coat Polysaccharide Biosynthesis Protein SpsA, Chain A"/>
    <property type="match status" value="1"/>
</dbReference>
<dbReference type="EMBL" id="OMOD01000197">
    <property type="protein sequence ID" value="SPF50058.1"/>
    <property type="molecule type" value="Genomic_DNA"/>
</dbReference>
<dbReference type="AlphaFoldDB" id="A0A2U3LDU4"/>
<proteinExistence type="predicted"/>
<keyword evidence="6" id="KW-0812">Transmembrane</keyword>
<evidence type="ECO:0000313" key="8">
    <source>
        <dbReference type="Proteomes" id="UP000238701"/>
    </source>
</evidence>
<dbReference type="CDD" id="cd06423">
    <property type="entry name" value="CESA_like"/>
    <property type="match status" value="1"/>
</dbReference>
<feature type="transmembrane region" description="Helical" evidence="6">
    <location>
        <begin position="6"/>
        <end position="27"/>
    </location>
</feature>
<feature type="transmembrane region" description="Helical" evidence="6">
    <location>
        <begin position="364"/>
        <end position="386"/>
    </location>
</feature>
<dbReference type="GO" id="GO:0085029">
    <property type="term" value="P:extracellular matrix assembly"/>
    <property type="evidence" value="ECO:0007669"/>
    <property type="project" value="TreeGrafter"/>
</dbReference>
<evidence type="ECO:0000256" key="3">
    <source>
        <dbReference type="ARBA" id="ARBA00022676"/>
    </source>
</evidence>
<evidence type="ECO:0000256" key="2">
    <source>
        <dbReference type="ARBA" id="ARBA00022475"/>
    </source>
</evidence>